<dbReference type="AlphaFoldDB" id="A0A167HBY3"/>
<name>A0A167HBY3_9GAMM</name>
<organism evidence="1 2">
    <name type="scientific">Pseudoalteromonas luteoviolacea NCIMB 1942</name>
    <dbReference type="NCBI Taxonomy" id="1365253"/>
    <lineage>
        <taxon>Bacteria</taxon>
        <taxon>Pseudomonadati</taxon>
        <taxon>Pseudomonadota</taxon>
        <taxon>Gammaproteobacteria</taxon>
        <taxon>Alteromonadales</taxon>
        <taxon>Pseudoalteromonadaceae</taxon>
        <taxon>Pseudoalteromonas</taxon>
    </lineage>
</organism>
<comment type="caution">
    <text evidence="1">The sequence shown here is derived from an EMBL/GenBank/DDBJ whole genome shotgun (WGS) entry which is preliminary data.</text>
</comment>
<reference evidence="1 2" key="1">
    <citation type="submission" date="2013-07" db="EMBL/GenBank/DDBJ databases">
        <title>Comparative Genomic and Metabolomic Analysis of Twelve Strains of Pseudoalteromonas luteoviolacea.</title>
        <authorList>
            <person name="Vynne N.G."/>
            <person name="Mansson M."/>
            <person name="Gram L."/>
        </authorList>
    </citation>
    <scope>NUCLEOTIDE SEQUENCE [LARGE SCALE GENOMIC DNA]</scope>
    <source>
        <strain evidence="1 2">NCIMB 1942</strain>
    </source>
</reference>
<dbReference type="EMBL" id="AUXT01000019">
    <property type="protein sequence ID" value="KZN57954.1"/>
    <property type="molecule type" value="Genomic_DNA"/>
</dbReference>
<dbReference type="PATRIC" id="fig|1365253.3.peg.424"/>
<accession>A0A167HBY3</accession>
<proteinExistence type="predicted"/>
<evidence type="ECO:0000313" key="1">
    <source>
        <dbReference type="EMBL" id="KZN57954.1"/>
    </source>
</evidence>
<protein>
    <submittedName>
        <fullName evidence="1">Uncharacterized protein</fullName>
    </submittedName>
</protein>
<gene>
    <name evidence="1" type="ORF">N482_22905</name>
</gene>
<dbReference type="Proteomes" id="UP000076587">
    <property type="component" value="Unassembled WGS sequence"/>
</dbReference>
<sequence>MLLCQGQLNFERSDHPLQREGKCIVMVKVVTTLLALKAVYLPVSKSNRLQESWAHFLPKKDL</sequence>
<evidence type="ECO:0000313" key="2">
    <source>
        <dbReference type="Proteomes" id="UP000076587"/>
    </source>
</evidence>